<dbReference type="VEuPathDB" id="FungiDB:PSTT_12800"/>
<feature type="compositionally biased region" description="Polar residues" evidence="1">
    <location>
        <begin position="721"/>
        <end position="743"/>
    </location>
</feature>
<feature type="region of interest" description="Disordered" evidence="1">
    <location>
        <begin position="700"/>
        <end position="873"/>
    </location>
</feature>
<feature type="compositionally biased region" description="Low complexity" evidence="1">
    <location>
        <begin position="794"/>
        <end position="806"/>
    </location>
</feature>
<dbReference type="EMBL" id="PKSL01000168">
    <property type="protein sequence ID" value="POW00944.1"/>
    <property type="molecule type" value="Genomic_DNA"/>
</dbReference>
<dbReference type="PANTHER" id="PTHR14905">
    <property type="entry name" value="NG37"/>
    <property type="match status" value="1"/>
</dbReference>
<comment type="caution">
    <text evidence="2">The sequence shown here is derived from an EMBL/GenBank/DDBJ whole genome shotgun (WGS) entry which is preliminary data.</text>
</comment>
<feature type="non-terminal residue" evidence="2">
    <location>
        <position position="873"/>
    </location>
</feature>
<dbReference type="Pfam" id="PF07217">
    <property type="entry name" value="Het-C"/>
    <property type="match status" value="1"/>
</dbReference>
<feature type="compositionally biased region" description="Polar residues" evidence="1">
    <location>
        <begin position="763"/>
        <end position="773"/>
    </location>
</feature>
<organism evidence="2 3">
    <name type="scientific">Puccinia striiformis</name>
    <dbReference type="NCBI Taxonomy" id="27350"/>
    <lineage>
        <taxon>Eukaryota</taxon>
        <taxon>Fungi</taxon>
        <taxon>Dikarya</taxon>
        <taxon>Basidiomycota</taxon>
        <taxon>Pucciniomycotina</taxon>
        <taxon>Pucciniomycetes</taxon>
        <taxon>Pucciniales</taxon>
        <taxon>Pucciniaceae</taxon>
        <taxon>Puccinia</taxon>
    </lineage>
</organism>
<feature type="compositionally biased region" description="Gly residues" evidence="1">
    <location>
        <begin position="860"/>
        <end position="873"/>
    </location>
</feature>
<name>A0A2S4UUI2_9BASI</name>
<sequence>MMGSSRSRNYNFLLLLLIITIFLVFLTHETVAFGAGNIPSYAYLEDKAFRHGDIEDVLSEIAKKAGGGFLGGIGAKKFGGLDIKRVYFGNWLRDYSQAMDVAGLSKLARQTIINLVMALGFLAHGYATDEFEVTEDRLGVYLPVEHIDNPKGYNEGKDARTVHPGLRGPIDPQELQIDHRTGMKNYIANENGTWDTSAACIRRTLLKCIEVGRRAKGGNDADSYEAYRLLGTALHTLEDLTAHSNWCELSLRRLGHGEVFCHVGDACQIDTPSGRAPPLITGVFGAADFLHSLLGEASDHISEASVSDLSKAMNTARSAPGSDPSGDALRSLFFQIPSGNSGNELSREFDNLSEIRNRTAPNSGFDPAQMSPQELHATLWKVLKFRDNVCKSIERTIEKIPGLSALSEKISNGVNKFVFTTLEPYLKPIMQSATGTLHSGSAAVINKQEQFEVFDNPHADDPTHSLLSKDHFGLILNEPAGNLAKIIVKHAPWGSTSVDPYQTVNKILEAFRAFIVFLHSWMIVPRTLRYATILTLLMESRTSKERWENKTHSCIPIDDSNEDMRDWIGKMSSHDREYVLGALTKDSRRGHVSDQPQGCCGGHGSATFGQHMQGILPNSQSNSFMGKLSTQIPGYSQMHSFGAGMGREMNPNEVPIQSYGGVNPDVNRPPLNYGQQPVSGGFPMNSTSMGGGMIMPDSECPVSPAGYGPGPGGFSLPEPMNNYQSNNMVDPRSQSMSFPSTASDGPPPPIRHDSYPIPPGPNYGQNGYANQAFSDPPMHSDTWSQNDSWNSNNGQPPSSGYSQYQQRPPPPAAWGIPGGQPQQEFPSQQCSHPTNQGPPPQDFPPQAWPHPSNQGPPPSGGGYPSGGYPGGGY</sequence>
<reference evidence="2" key="1">
    <citation type="submission" date="2017-12" db="EMBL/GenBank/DDBJ databases">
        <title>Gene loss provides genomic basis for host adaptation in cereal stripe rust fungi.</title>
        <authorList>
            <person name="Xia C."/>
        </authorList>
    </citation>
    <scope>NUCLEOTIDE SEQUENCE [LARGE SCALE GENOMIC DNA]</scope>
    <source>
        <strain evidence="2">93-210</strain>
    </source>
</reference>
<proteinExistence type="predicted"/>
<protein>
    <recommendedName>
        <fullName evidence="4">Heterokaryon incompatibility protein HET-C</fullName>
    </recommendedName>
</protein>
<evidence type="ECO:0008006" key="4">
    <source>
        <dbReference type="Google" id="ProtNLM"/>
    </source>
</evidence>
<dbReference type="VEuPathDB" id="FungiDB:PSHT_07381"/>
<dbReference type="Proteomes" id="UP000239156">
    <property type="component" value="Unassembled WGS sequence"/>
</dbReference>
<gene>
    <name evidence="2" type="ORF">PSTT_12800</name>
</gene>
<dbReference type="PANTHER" id="PTHR14905:SF7">
    <property type="entry name" value="VON WILLEBRAND FACTOR A DOMAIN-CONTAINING PROTEIN 7"/>
    <property type="match status" value="1"/>
</dbReference>
<dbReference type="InterPro" id="IPR052577">
    <property type="entry name" value="VWA7"/>
</dbReference>
<keyword evidence="3" id="KW-1185">Reference proteome</keyword>
<evidence type="ECO:0000313" key="2">
    <source>
        <dbReference type="EMBL" id="POW00944.1"/>
    </source>
</evidence>
<dbReference type="AlphaFoldDB" id="A0A2S4UUI2"/>
<feature type="compositionally biased region" description="Low complexity" evidence="1">
    <location>
        <begin position="813"/>
        <end position="823"/>
    </location>
</feature>
<feature type="compositionally biased region" description="Polar residues" evidence="1">
    <location>
        <begin position="781"/>
        <end position="793"/>
    </location>
</feature>
<feature type="compositionally biased region" description="Pro residues" evidence="1">
    <location>
        <begin position="836"/>
        <end position="859"/>
    </location>
</feature>
<dbReference type="InterPro" id="IPR010816">
    <property type="entry name" value="Het-C"/>
</dbReference>
<accession>A0A2S4UUI2</accession>
<evidence type="ECO:0000313" key="3">
    <source>
        <dbReference type="Proteomes" id="UP000239156"/>
    </source>
</evidence>
<evidence type="ECO:0000256" key="1">
    <source>
        <dbReference type="SAM" id="MobiDB-lite"/>
    </source>
</evidence>